<dbReference type="OrthoDB" id="3565018at2759"/>
<comment type="caution">
    <text evidence="1">The sequence shown here is derived from an EMBL/GenBank/DDBJ whole genome shotgun (WGS) entry which is preliminary data.</text>
</comment>
<dbReference type="InterPro" id="IPR036852">
    <property type="entry name" value="Peptidase_S8/S53_dom_sf"/>
</dbReference>
<reference evidence="1 2" key="1">
    <citation type="submission" date="2020-01" db="EMBL/GenBank/DDBJ databases">
        <title>Identification and distribution of gene clusters putatively required for synthesis of sphingolipid metabolism inhibitors in phylogenetically diverse species of the filamentous fungus Fusarium.</title>
        <authorList>
            <person name="Kim H.-S."/>
            <person name="Busman M."/>
            <person name="Brown D.W."/>
            <person name="Divon H."/>
            <person name="Uhlig S."/>
            <person name="Proctor R.H."/>
        </authorList>
    </citation>
    <scope>NUCLEOTIDE SEQUENCE [LARGE SCALE GENOMIC DNA]</scope>
    <source>
        <strain evidence="1 2">NRRL 20459</strain>
    </source>
</reference>
<keyword evidence="2" id="KW-1185">Reference proteome</keyword>
<gene>
    <name evidence="1" type="ORF">FALBO_11444</name>
</gene>
<dbReference type="Proteomes" id="UP000554235">
    <property type="component" value="Unassembled WGS sequence"/>
</dbReference>
<proteinExistence type="predicted"/>
<dbReference type="SUPFAM" id="SSF52743">
    <property type="entry name" value="Subtilisin-like"/>
    <property type="match status" value="1"/>
</dbReference>
<name>A0A8H4PHU3_9HYPO</name>
<dbReference type="AlphaFoldDB" id="A0A8H4PHU3"/>
<sequence length="171" mass="18703">MCSTSDEGENTDKVWPAAFHTTDESVAERFDNVFPIVGCDEHGKPSRFANDREGMFFFFRGEDIDASGTDAGLLKEREAVLGSSVATAIATGIGSLVLACYHMIPQDTRVDPTGVVSAVFHKMLSRSDGTHNKSLGSNLVMTSKFFPTHEDDLLDNGQFRDLMKSRYGNGK</sequence>
<evidence type="ECO:0000313" key="1">
    <source>
        <dbReference type="EMBL" id="KAF4461747.1"/>
    </source>
</evidence>
<evidence type="ECO:0000313" key="2">
    <source>
        <dbReference type="Proteomes" id="UP000554235"/>
    </source>
</evidence>
<protein>
    <submittedName>
        <fullName evidence="1">Peptidase S8 S53 subtilisin kexin sedolisin</fullName>
    </submittedName>
</protein>
<dbReference type="GO" id="GO:0006508">
    <property type="term" value="P:proteolysis"/>
    <property type="evidence" value="ECO:0007669"/>
    <property type="project" value="InterPro"/>
</dbReference>
<dbReference type="GO" id="GO:0004252">
    <property type="term" value="F:serine-type endopeptidase activity"/>
    <property type="evidence" value="ECO:0007669"/>
    <property type="project" value="InterPro"/>
</dbReference>
<dbReference type="EMBL" id="JAADYS010001660">
    <property type="protein sequence ID" value="KAF4461747.1"/>
    <property type="molecule type" value="Genomic_DNA"/>
</dbReference>
<accession>A0A8H4PHU3</accession>
<organism evidence="1 2">
    <name type="scientific">Fusarium albosuccineum</name>
    <dbReference type="NCBI Taxonomy" id="1237068"/>
    <lineage>
        <taxon>Eukaryota</taxon>
        <taxon>Fungi</taxon>
        <taxon>Dikarya</taxon>
        <taxon>Ascomycota</taxon>
        <taxon>Pezizomycotina</taxon>
        <taxon>Sordariomycetes</taxon>
        <taxon>Hypocreomycetidae</taxon>
        <taxon>Hypocreales</taxon>
        <taxon>Nectriaceae</taxon>
        <taxon>Fusarium</taxon>
        <taxon>Fusarium decemcellulare species complex</taxon>
    </lineage>
</organism>